<dbReference type="InterPro" id="IPR000754">
    <property type="entry name" value="Ribosomal_uS9"/>
</dbReference>
<evidence type="ECO:0000256" key="1">
    <source>
        <dbReference type="ARBA" id="ARBA00005251"/>
    </source>
</evidence>
<keyword evidence="4" id="KW-0687">Ribonucleoprotein</keyword>
<accession>A0A8C2MU72</accession>
<dbReference type="GO" id="GO:0003723">
    <property type="term" value="F:RNA binding"/>
    <property type="evidence" value="ECO:0007669"/>
    <property type="project" value="TreeGrafter"/>
</dbReference>
<dbReference type="Pfam" id="PF00380">
    <property type="entry name" value="Ribosomal_S9"/>
    <property type="match status" value="1"/>
</dbReference>
<dbReference type="PANTHER" id="PTHR21569:SF16">
    <property type="entry name" value="RIBOSOMAL PROTEIN S16"/>
    <property type="match status" value="1"/>
</dbReference>
<dbReference type="GO" id="GO:0003735">
    <property type="term" value="F:structural constituent of ribosome"/>
    <property type="evidence" value="ECO:0007669"/>
    <property type="project" value="InterPro"/>
</dbReference>
<dbReference type="GO" id="GO:0000462">
    <property type="term" value="P:maturation of SSU-rRNA from tricistronic rRNA transcript (SSU-rRNA, 5.8S rRNA, LSU-rRNA)"/>
    <property type="evidence" value="ECO:0007669"/>
    <property type="project" value="TreeGrafter"/>
</dbReference>
<proteinExistence type="inferred from homology"/>
<evidence type="ECO:0000256" key="6">
    <source>
        <dbReference type="ARBA" id="ARBA00043019"/>
    </source>
</evidence>
<dbReference type="Gene3D" id="3.30.230.10">
    <property type="match status" value="1"/>
</dbReference>
<reference evidence="7" key="2">
    <citation type="submission" date="2025-09" db="UniProtKB">
        <authorList>
            <consortium name="Ensembl"/>
        </authorList>
    </citation>
    <scope>IDENTIFICATION</scope>
</reference>
<keyword evidence="3" id="KW-0689">Ribosomal protein</keyword>
<dbReference type="InterPro" id="IPR020568">
    <property type="entry name" value="Ribosomal_Su5_D2-typ_SF"/>
</dbReference>
<dbReference type="PANTHER" id="PTHR21569">
    <property type="entry name" value="RIBOSOMAL PROTEIN S9"/>
    <property type="match status" value="1"/>
</dbReference>
<evidence type="ECO:0000256" key="3">
    <source>
        <dbReference type="ARBA" id="ARBA00022980"/>
    </source>
</evidence>
<protein>
    <recommendedName>
        <fullName evidence="5">Small ribosomal subunit protein uS9</fullName>
    </recommendedName>
    <alternativeName>
        <fullName evidence="6">40S ribosomal protein S16</fullName>
    </alternativeName>
</protein>
<dbReference type="GO" id="GO:0006412">
    <property type="term" value="P:translation"/>
    <property type="evidence" value="ECO:0007669"/>
    <property type="project" value="InterPro"/>
</dbReference>
<dbReference type="Ensembl" id="ENSCGRT00001027952.1">
    <property type="protein sequence ID" value="ENSCGRP00001023706.1"/>
    <property type="gene ID" value="ENSCGRG00001021850.1"/>
</dbReference>
<evidence type="ECO:0000256" key="2">
    <source>
        <dbReference type="ARBA" id="ARBA00022843"/>
    </source>
</evidence>
<reference evidence="7" key="1">
    <citation type="submission" date="2025-08" db="UniProtKB">
        <authorList>
            <consortium name="Ensembl"/>
        </authorList>
    </citation>
    <scope>IDENTIFICATION</scope>
</reference>
<dbReference type="AlphaFoldDB" id="A0A8C2MU72"/>
<comment type="similarity">
    <text evidence="1">Belongs to the universal ribosomal protein uS9 family.</text>
</comment>
<evidence type="ECO:0000313" key="7">
    <source>
        <dbReference type="Ensembl" id="ENSCGRP00001023706.1"/>
    </source>
</evidence>
<organism evidence="7 8">
    <name type="scientific">Cricetulus griseus</name>
    <name type="common">Chinese hamster</name>
    <name type="synonym">Cricetulus barabensis griseus</name>
    <dbReference type="NCBI Taxonomy" id="10029"/>
    <lineage>
        <taxon>Eukaryota</taxon>
        <taxon>Metazoa</taxon>
        <taxon>Chordata</taxon>
        <taxon>Craniata</taxon>
        <taxon>Vertebrata</taxon>
        <taxon>Euteleostomi</taxon>
        <taxon>Mammalia</taxon>
        <taxon>Eutheria</taxon>
        <taxon>Euarchontoglires</taxon>
        <taxon>Glires</taxon>
        <taxon>Rodentia</taxon>
        <taxon>Myomorpha</taxon>
        <taxon>Muroidea</taxon>
        <taxon>Cricetidae</taxon>
        <taxon>Cricetinae</taxon>
        <taxon>Cricetulus</taxon>
    </lineage>
</organism>
<dbReference type="GO" id="GO:0022627">
    <property type="term" value="C:cytosolic small ribosomal subunit"/>
    <property type="evidence" value="ECO:0007669"/>
    <property type="project" value="TreeGrafter"/>
</dbReference>
<dbReference type="Proteomes" id="UP000694386">
    <property type="component" value="Unplaced"/>
</dbReference>
<dbReference type="InterPro" id="IPR014721">
    <property type="entry name" value="Ribsml_uS5_D2-typ_fold_subgr"/>
</dbReference>
<evidence type="ECO:0000256" key="4">
    <source>
        <dbReference type="ARBA" id="ARBA00023274"/>
    </source>
</evidence>
<name>A0A8C2MU72_CRIGR</name>
<evidence type="ECO:0000313" key="8">
    <source>
        <dbReference type="Proteomes" id="UP000694386"/>
    </source>
</evidence>
<evidence type="ECO:0000256" key="5">
    <source>
        <dbReference type="ARBA" id="ARBA00035259"/>
    </source>
</evidence>
<sequence length="128" mass="14253">MLSKGLLQSVKVFGRKKTATAVLHCSSTGNRLINVKVRPLEMIQPCTLYKLLEPVLPLGKERFAVVGIIVRVKDVGHVAQIYAIRQFISKALVAYYQKYVDEYDQILLVAADPRRCESKKFGCPGACA</sequence>
<keyword evidence="2" id="KW-0832">Ubl conjugation</keyword>
<dbReference type="SUPFAM" id="SSF54211">
    <property type="entry name" value="Ribosomal protein S5 domain 2-like"/>
    <property type="match status" value="1"/>
</dbReference>